<feature type="domain" description="Aminopeptidase P N-terminal" evidence="13">
    <location>
        <begin position="1"/>
        <end position="136"/>
    </location>
</feature>
<dbReference type="InterPro" id="IPR052433">
    <property type="entry name" value="X-Pro_dipept-like"/>
</dbReference>
<evidence type="ECO:0000256" key="9">
    <source>
        <dbReference type="ARBA" id="ARBA00023211"/>
    </source>
</evidence>
<dbReference type="NCBIfam" id="NF008131">
    <property type="entry name" value="PRK10879.1"/>
    <property type="match status" value="1"/>
</dbReference>
<gene>
    <name evidence="14" type="primary">pepP</name>
    <name evidence="14" type="ORF">ERCIPICE3303_633</name>
</gene>
<dbReference type="PROSITE" id="PS00491">
    <property type="entry name" value="PROLINE_PEPTIDASE"/>
    <property type="match status" value="1"/>
</dbReference>
<evidence type="ECO:0000256" key="5">
    <source>
        <dbReference type="ARBA" id="ARBA00022670"/>
    </source>
</evidence>
<dbReference type="InterPro" id="IPR001714">
    <property type="entry name" value="Pept_M24_MAP"/>
</dbReference>
<dbReference type="SUPFAM" id="SSF53092">
    <property type="entry name" value="Creatinase/prolidase N-terminal domain"/>
    <property type="match status" value="1"/>
</dbReference>
<evidence type="ECO:0000256" key="8">
    <source>
        <dbReference type="ARBA" id="ARBA00023049"/>
    </source>
</evidence>
<keyword evidence="7 14" id="KW-0378">Hydrolase</keyword>
<dbReference type="InterPro" id="IPR000994">
    <property type="entry name" value="Pept_M24"/>
</dbReference>
<dbReference type="FunFam" id="3.90.230.10:FF:000002">
    <property type="entry name" value="Xaa-Pro aminopeptidase 3"/>
    <property type="match status" value="1"/>
</dbReference>
<dbReference type="InterPro" id="IPR001131">
    <property type="entry name" value="Peptidase_M24B_aminopep-P_CS"/>
</dbReference>
<evidence type="ECO:0000313" key="15">
    <source>
        <dbReference type="Proteomes" id="UP000294289"/>
    </source>
</evidence>
<dbReference type="EMBL" id="LR217737">
    <property type="protein sequence ID" value="VFP88857.1"/>
    <property type="molecule type" value="Genomic_DNA"/>
</dbReference>
<dbReference type="PANTHER" id="PTHR43226">
    <property type="entry name" value="XAA-PRO AMINOPEPTIDASE 3"/>
    <property type="match status" value="1"/>
</dbReference>
<dbReference type="Gene3D" id="3.90.230.10">
    <property type="entry name" value="Creatinase/methionine aminopeptidase superfamily"/>
    <property type="match status" value="1"/>
</dbReference>
<accession>A0A803GD88</accession>
<dbReference type="InterPro" id="IPR007865">
    <property type="entry name" value="Aminopep_P_N"/>
</dbReference>
<dbReference type="InterPro" id="IPR029149">
    <property type="entry name" value="Creatin/AminoP/Spt16_N"/>
</dbReference>
<comment type="similarity">
    <text evidence="3">Belongs to the peptidase M24B family.</text>
</comment>
<evidence type="ECO:0000256" key="1">
    <source>
        <dbReference type="ARBA" id="ARBA00001424"/>
    </source>
</evidence>
<keyword evidence="14" id="KW-0031">Aminopeptidase</keyword>
<dbReference type="PANTHER" id="PTHR43226:SF4">
    <property type="entry name" value="XAA-PRO AMINOPEPTIDASE 3"/>
    <property type="match status" value="1"/>
</dbReference>
<dbReference type="GO" id="GO:0070006">
    <property type="term" value="F:metalloaminopeptidase activity"/>
    <property type="evidence" value="ECO:0007669"/>
    <property type="project" value="InterPro"/>
</dbReference>
<dbReference type="Gene3D" id="3.40.350.10">
    <property type="entry name" value="Creatinase/prolidase N-terminal domain"/>
    <property type="match status" value="1"/>
</dbReference>
<dbReference type="PRINTS" id="PR00599">
    <property type="entry name" value="MAPEPTIDASE"/>
</dbReference>
<evidence type="ECO:0000256" key="4">
    <source>
        <dbReference type="ARBA" id="ARBA00012574"/>
    </source>
</evidence>
<evidence type="ECO:0000256" key="7">
    <source>
        <dbReference type="ARBA" id="ARBA00022801"/>
    </source>
</evidence>
<dbReference type="Pfam" id="PF00557">
    <property type="entry name" value="Peptidase_M24"/>
    <property type="match status" value="1"/>
</dbReference>
<evidence type="ECO:0000256" key="12">
    <source>
        <dbReference type="ARBA" id="ARBA00081411"/>
    </source>
</evidence>
<evidence type="ECO:0000259" key="13">
    <source>
        <dbReference type="SMART" id="SM01011"/>
    </source>
</evidence>
<evidence type="ECO:0000313" key="14">
    <source>
        <dbReference type="EMBL" id="VFP88857.1"/>
    </source>
</evidence>
<keyword evidence="8" id="KW-0482">Metalloprotease</keyword>
<proteinExistence type="inferred from homology"/>
<protein>
    <recommendedName>
        <fullName evidence="10">Xaa-Pro aminopeptidase</fullName>
        <ecNumber evidence="4">3.4.11.9</ecNumber>
    </recommendedName>
    <alternativeName>
        <fullName evidence="11">Aminopeptidase P II</fullName>
    </alternativeName>
    <alternativeName>
        <fullName evidence="12">X-Pro aminopeptidase</fullName>
    </alternativeName>
</protein>
<organism evidence="14 15">
    <name type="scientific">Candidatus Erwinia haradaeae</name>
    <dbReference type="NCBI Taxonomy" id="1922217"/>
    <lineage>
        <taxon>Bacteria</taxon>
        <taxon>Pseudomonadati</taxon>
        <taxon>Pseudomonadota</taxon>
        <taxon>Gammaproteobacteria</taxon>
        <taxon>Enterobacterales</taxon>
        <taxon>Erwiniaceae</taxon>
        <taxon>Erwinia</taxon>
    </lineage>
</organism>
<evidence type="ECO:0000256" key="2">
    <source>
        <dbReference type="ARBA" id="ARBA00001936"/>
    </source>
</evidence>
<sequence>MTKKEFICRRLALLKKMEPSSIILIFSAPIVIRSNDSAYPYRQNSDFWYLTGFNEPGAMFGLIKDSNNYHKSLLFNQSYNQHAHIWGENHIGQEAARIKIAVDYALPWEQINDHLYLFINGLKTIYHVKGQYYFADQILITALEKLRQGQYNNLSVPKFVLDWRPLVHELRLIKSSSEINLLRQAGRISALGHMRALKNLLNGMYEYQIEGEIQYEFSHYGARWPAYNTIIAAGENSCILHYTDNSSLIENGKLVLIDAGCEFQGYAGDISRTFPVNGVFNTPQRFIYNAVLDALMLALTLYRPGTNISTVTKEVINLLVHRLVQLKIMKGNIQALIRDKAIKQFFMHRLSHWIGLDVHDSDYYSKDENRILEPGMVLTIEPGLYITSNSHAPSEYHGIGVRIEDTILITSNGNENLTSIAVKNIDEIESFMLNRKEL</sequence>
<comment type="catalytic activity">
    <reaction evidence="1">
        <text>Release of any N-terminal amino acid, including proline, that is linked to proline, even from a dipeptide or tripeptide.</text>
        <dbReference type="EC" id="3.4.11.9"/>
    </reaction>
</comment>
<dbReference type="SMART" id="SM01011">
    <property type="entry name" value="AMP_N"/>
    <property type="match status" value="1"/>
</dbReference>
<dbReference type="EC" id="3.4.11.9" evidence="4"/>
<dbReference type="GO" id="GO:0030145">
    <property type="term" value="F:manganese ion binding"/>
    <property type="evidence" value="ECO:0007669"/>
    <property type="project" value="InterPro"/>
</dbReference>
<dbReference type="RefSeq" id="WP_157991241.1">
    <property type="nucleotide sequence ID" value="NZ_LR217737.1"/>
</dbReference>
<keyword evidence="6" id="KW-0479">Metal-binding</keyword>
<dbReference type="GO" id="GO:0005829">
    <property type="term" value="C:cytosol"/>
    <property type="evidence" value="ECO:0007669"/>
    <property type="project" value="TreeGrafter"/>
</dbReference>
<evidence type="ECO:0000256" key="6">
    <source>
        <dbReference type="ARBA" id="ARBA00022723"/>
    </source>
</evidence>
<dbReference type="SUPFAM" id="SSF55920">
    <property type="entry name" value="Creatinase/aminopeptidase"/>
    <property type="match status" value="1"/>
</dbReference>
<dbReference type="CDD" id="cd01087">
    <property type="entry name" value="Prolidase"/>
    <property type="match status" value="1"/>
</dbReference>
<dbReference type="Pfam" id="PF05195">
    <property type="entry name" value="AMP_N"/>
    <property type="match status" value="1"/>
</dbReference>
<dbReference type="Proteomes" id="UP000294289">
    <property type="component" value="Chromosome"/>
</dbReference>
<name>A0A803GD88_9GAMM</name>
<dbReference type="GO" id="GO:0006508">
    <property type="term" value="P:proteolysis"/>
    <property type="evidence" value="ECO:0007669"/>
    <property type="project" value="UniProtKB-KW"/>
</dbReference>
<evidence type="ECO:0000256" key="3">
    <source>
        <dbReference type="ARBA" id="ARBA00008766"/>
    </source>
</evidence>
<dbReference type="OrthoDB" id="9806388at2"/>
<comment type="cofactor">
    <cofactor evidence="2">
        <name>Mn(2+)</name>
        <dbReference type="ChEBI" id="CHEBI:29035"/>
    </cofactor>
</comment>
<reference evidence="14 15" key="1">
    <citation type="submission" date="2019-02" db="EMBL/GenBank/DDBJ databases">
        <authorList>
            <person name="Manzano-Marin A."/>
            <person name="Manzano-Marin A."/>
        </authorList>
    </citation>
    <scope>NUCLEOTIDE SEQUENCE [LARGE SCALE GENOMIC DNA]</scope>
    <source>
        <strain evidence="14 15">ErCipiceae</strain>
    </source>
</reference>
<dbReference type="AlphaFoldDB" id="A0A803GD88"/>
<dbReference type="InterPro" id="IPR036005">
    <property type="entry name" value="Creatinase/aminopeptidase-like"/>
</dbReference>
<evidence type="ECO:0000256" key="11">
    <source>
        <dbReference type="ARBA" id="ARBA00075356"/>
    </source>
</evidence>
<keyword evidence="9" id="KW-0464">Manganese</keyword>
<keyword evidence="5" id="KW-0645">Protease</keyword>
<evidence type="ECO:0000256" key="10">
    <source>
        <dbReference type="ARBA" id="ARBA00069363"/>
    </source>
</evidence>